<keyword evidence="1" id="KW-0812">Transmembrane</keyword>
<keyword evidence="3" id="KW-1185">Reference proteome</keyword>
<feature type="transmembrane region" description="Helical" evidence="1">
    <location>
        <begin position="132"/>
        <end position="151"/>
    </location>
</feature>
<protein>
    <submittedName>
        <fullName evidence="2">Uncharacterized protein</fullName>
    </submittedName>
</protein>
<name>A0A0D3K848_EMIH1</name>
<feature type="transmembrane region" description="Helical" evidence="1">
    <location>
        <begin position="59"/>
        <end position="84"/>
    </location>
</feature>
<accession>A0A0D3K848</accession>
<evidence type="ECO:0000313" key="2">
    <source>
        <dbReference type="EnsemblProtists" id="EOD31933"/>
    </source>
</evidence>
<dbReference type="RefSeq" id="XP_005784362.1">
    <property type="nucleotide sequence ID" value="XM_005784305.1"/>
</dbReference>
<feature type="transmembrane region" description="Helical" evidence="1">
    <location>
        <begin position="227"/>
        <end position="249"/>
    </location>
</feature>
<keyword evidence="1" id="KW-1133">Transmembrane helix</keyword>
<dbReference type="HOGENOM" id="CLU_618867_0_0_1"/>
<feature type="transmembrane region" description="Helical" evidence="1">
    <location>
        <begin position="163"/>
        <end position="180"/>
    </location>
</feature>
<dbReference type="EnsemblProtists" id="EOD31933">
    <property type="protein sequence ID" value="EOD31933"/>
    <property type="gene ID" value="EMIHUDRAFT_456156"/>
</dbReference>
<evidence type="ECO:0000256" key="1">
    <source>
        <dbReference type="SAM" id="Phobius"/>
    </source>
</evidence>
<sequence>MPHPGKKGKWGDRACSGGQYACLCAGPSTVSDNFKQDLVKLEADLEARLHEIRAAVSKLYAVATVIALLPTLLMVGLTLLQLAINQRTRTALVGVARNTQELASARMARWLLQARRSAVRRRLQVSGAMGQIGWALVVYGILPVAMSISAATPIDKIVGEEDFWRIPVVVGFFFGLLALFPTDERAIRTICTVFLTFYLGLAYLYAHGCIEISTPSVSHRSQCQRFFLPKIVVHLSASAALVATLPWLLSVRSAWAGDIIFGAVSLAIAALATPANRGRVTRWLGRLGSRGSEAEEAAAIAMLLGRANPERALAAAEALFRCLPASQLTADDLADSGATGSRRASRPASMSAVTAFDIAAKSIPARLGEVTAFLSHSWKDEEEVPGAKYTAIAQWAHCQRRKSGHEPTLWLAKPPELVEAYATGKADYYGLYRRKFAGEDVNL</sequence>
<organism evidence="2 3">
    <name type="scientific">Emiliania huxleyi (strain CCMP1516)</name>
    <dbReference type="NCBI Taxonomy" id="280463"/>
    <lineage>
        <taxon>Eukaryota</taxon>
        <taxon>Haptista</taxon>
        <taxon>Haptophyta</taxon>
        <taxon>Prymnesiophyceae</taxon>
        <taxon>Isochrysidales</taxon>
        <taxon>Noelaerhabdaceae</taxon>
        <taxon>Emiliania</taxon>
    </lineage>
</organism>
<evidence type="ECO:0000313" key="3">
    <source>
        <dbReference type="Proteomes" id="UP000013827"/>
    </source>
</evidence>
<reference evidence="3" key="1">
    <citation type="journal article" date="2013" name="Nature">
        <title>Pan genome of the phytoplankton Emiliania underpins its global distribution.</title>
        <authorList>
            <person name="Read B.A."/>
            <person name="Kegel J."/>
            <person name="Klute M.J."/>
            <person name="Kuo A."/>
            <person name="Lefebvre S.C."/>
            <person name="Maumus F."/>
            <person name="Mayer C."/>
            <person name="Miller J."/>
            <person name="Monier A."/>
            <person name="Salamov A."/>
            <person name="Young J."/>
            <person name="Aguilar M."/>
            <person name="Claverie J.M."/>
            <person name="Frickenhaus S."/>
            <person name="Gonzalez K."/>
            <person name="Herman E.K."/>
            <person name="Lin Y.C."/>
            <person name="Napier J."/>
            <person name="Ogata H."/>
            <person name="Sarno A.F."/>
            <person name="Shmutz J."/>
            <person name="Schroeder D."/>
            <person name="de Vargas C."/>
            <person name="Verret F."/>
            <person name="von Dassow P."/>
            <person name="Valentin K."/>
            <person name="Van de Peer Y."/>
            <person name="Wheeler G."/>
            <person name="Dacks J.B."/>
            <person name="Delwiche C.F."/>
            <person name="Dyhrman S.T."/>
            <person name="Glockner G."/>
            <person name="John U."/>
            <person name="Richards T."/>
            <person name="Worden A.Z."/>
            <person name="Zhang X."/>
            <person name="Grigoriev I.V."/>
            <person name="Allen A.E."/>
            <person name="Bidle K."/>
            <person name="Borodovsky M."/>
            <person name="Bowler C."/>
            <person name="Brownlee C."/>
            <person name="Cock J.M."/>
            <person name="Elias M."/>
            <person name="Gladyshev V.N."/>
            <person name="Groth M."/>
            <person name="Guda C."/>
            <person name="Hadaegh A."/>
            <person name="Iglesias-Rodriguez M.D."/>
            <person name="Jenkins J."/>
            <person name="Jones B.M."/>
            <person name="Lawson T."/>
            <person name="Leese F."/>
            <person name="Lindquist E."/>
            <person name="Lobanov A."/>
            <person name="Lomsadze A."/>
            <person name="Malik S.B."/>
            <person name="Marsh M.E."/>
            <person name="Mackinder L."/>
            <person name="Mock T."/>
            <person name="Mueller-Roeber B."/>
            <person name="Pagarete A."/>
            <person name="Parker M."/>
            <person name="Probert I."/>
            <person name="Quesneville H."/>
            <person name="Raines C."/>
            <person name="Rensing S.A."/>
            <person name="Riano-Pachon D.M."/>
            <person name="Richier S."/>
            <person name="Rokitta S."/>
            <person name="Shiraiwa Y."/>
            <person name="Soanes D.M."/>
            <person name="van der Giezen M."/>
            <person name="Wahlund T.M."/>
            <person name="Williams B."/>
            <person name="Wilson W."/>
            <person name="Wolfe G."/>
            <person name="Wurch L.L."/>
        </authorList>
    </citation>
    <scope>NUCLEOTIDE SEQUENCE</scope>
</reference>
<dbReference type="PaxDb" id="2903-EOD31933"/>
<dbReference type="KEGG" id="ehx:EMIHUDRAFT_456156"/>
<keyword evidence="1" id="KW-0472">Membrane</keyword>
<dbReference type="Proteomes" id="UP000013827">
    <property type="component" value="Unassembled WGS sequence"/>
</dbReference>
<proteinExistence type="predicted"/>
<feature type="transmembrane region" description="Helical" evidence="1">
    <location>
        <begin position="255"/>
        <end position="273"/>
    </location>
</feature>
<dbReference type="AlphaFoldDB" id="A0A0D3K848"/>
<feature type="transmembrane region" description="Helical" evidence="1">
    <location>
        <begin position="186"/>
        <end position="206"/>
    </location>
</feature>
<reference evidence="2" key="2">
    <citation type="submission" date="2024-10" db="UniProtKB">
        <authorList>
            <consortium name="EnsemblProtists"/>
        </authorList>
    </citation>
    <scope>IDENTIFICATION</scope>
</reference>
<dbReference type="GeneID" id="17277208"/>